<comment type="caution">
    <text evidence="1">The sequence shown here is derived from an EMBL/GenBank/DDBJ whole genome shotgun (WGS) entry which is preliminary data.</text>
</comment>
<dbReference type="AlphaFoldDB" id="A0AAV8ABT2"/>
<organism evidence="1 2">
    <name type="scientific">Anaeramoeba flamelloides</name>
    <dbReference type="NCBI Taxonomy" id="1746091"/>
    <lineage>
        <taxon>Eukaryota</taxon>
        <taxon>Metamonada</taxon>
        <taxon>Anaeramoebidae</taxon>
        <taxon>Anaeramoeba</taxon>
    </lineage>
</organism>
<evidence type="ECO:0000313" key="1">
    <source>
        <dbReference type="EMBL" id="KAJ3450182.1"/>
    </source>
</evidence>
<reference evidence="1" key="1">
    <citation type="submission" date="2022-08" db="EMBL/GenBank/DDBJ databases">
        <title>Novel sulphate-reducing endosymbionts in the free-living metamonad Anaeramoeba.</title>
        <authorList>
            <person name="Jerlstrom-Hultqvist J."/>
            <person name="Cepicka I."/>
            <person name="Gallot-Lavallee L."/>
            <person name="Salas-Leiva D."/>
            <person name="Curtis B.A."/>
            <person name="Zahonova K."/>
            <person name="Pipaliya S."/>
            <person name="Dacks J."/>
            <person name="Roger A.J."/>
        </authorList>
    </citation>
    <scope>NUCLEOTIDE SEQUENCE</scope>
    <source>
        <strain evidence="1">Busselton2</strain>
    </source>
</reference>
<evidence type="ECO:0000313" key="2">
    <source>
        <dbReference type="Proteomes" id="UP001146793"/>
    </source>
</evidence>
<dbReference type="Proteomes" id="UP001146793">
    <property type="component" value="Unassembled WGS sequence"/>
</dbReference>
<accession>A0AAV8ABT2</accession>
<gene>
    <name evidence="1" type="ORF">M0812_06349</name>
</gene>
<sequence length="207" mass="23922">MRCVDAFEDAGIYPLKILKINNDVPIFPAEVKEFSFSNFNYGGRIKIETDCKQFNFGDENNIIHITRSSSIEQFNKRLINDENNRKNEEDIRKNHNQKETNESLLNENQKFLNSHSTEINSSRNKQVTLQPKPMKCSVNSNSERHQLYGTESPIEPTIQTRITNSHEEELITPPSPGRTSITPSKNYINSNITNFLHQIEHKNTSIE</sequence>
<proteinExistence type="predicted"/>
<dbReference type="EMBL" id="JANTQA010000012">
    <property type="protein sequence ID" value="KAJ3450182.1"/>
    <property type="molecule type" value="Genomic_DNA"/>
</dbReference>
<protein>
    <submittedName>
        <fullName evidence="1">Uncharacterized protein</fullName>
    </submittedName>
</protein>
<name>A0AAV8ABT2_9EUKA</name>